<proteinExistence type="predicted"/>
<dbReference type="RefSeq" id="XP_020655673.2">
    <property type="nucleotide sequence ID" value="XM_020800014.2"/>
</dbReference>
<dbReference type="GO" id="GO:0097546">
    <property type="term" value="C:ciliary base"/>
    <property type="evidence" value="ECO:0007669"/>
    <property type="project" value="TreeGrafter"/>
</dbReference>
<feature type="region of interest" description="Disordered" evidence="1">
    <location>
        <begin position="474"/>
        <end position="589"/>
    </location>
</feature>
<dbReference type="GO" id="GO:0036064">
    <property type="term" value="C:ciliary basal body"/>
    <property type="evidence" value="ECO:0007669"/>
    <property type="project" value="TreeGrafter"/>
</dbReference>
<feature type="compositionally biased region" description="Pro residues" evidence="1">
    <location>
        <begin position="503"/>
        <end position="512"/>
    </location>
</feature>
<evidence type="ECO:0000259" key="4">
    <source>
        <dbReference type="Pfam" id="PF26186"/>
    </source>
</evidence>
<feature type="domain" description="NPHP4 SK-like" evidence="3">
    <location>
        <begin position="937"/>
        <end position="1006"/>
    </location>
</feature>
<feature type="domain" description="NPHP4 Ig-like" evidence="5">
    <location>
        <begin position="1365"/>
        <end position="1460"/>
    </location>
</feature>
<dbReference type="CDD" id="cd22239">
    <property type="entry name" value="NPHP4"/>
    <property type="match status" value="1"/>
</dbReference>
<dbReference type="Proteomes" id="UP001652642">
    <property type="component" value="Chromosome 7"/>
</dbReference>
<dbReference type="GO" id="GO:0035869">
    <property type="term" value="C:ciliary transition zone"/>
    <property type="evidence" value="ECO:0007669"/>
    <property type="project" value="TreeGrafter"/>
</dbReference>
<name>A0A6J0U6W7_9SAUR</name>
<feature type="domain" description="NPHP4 Ig-like" evidence="2">
    <location>
        <begin position="1276"/>
        <end position="1359"/>
    </location>
</feature>
<evidence type="ECO:0000313" key="9">
    <source>
        <dbReference type="RefSeq" id="XP_020655673.2"/>
    </source>
</evidence>
<evidence type="ECO:0000256" key="1">
    <source>
        <dbReference type="SAM" id="MobiDB-lite"/>
    </source>
</evidence>
<evidence type="ECO:0000259" key="6">
    <source>
        <dbReference type="Pfam" id="PF26189"/>
    </source>
</evidence>
<feature type="domain" description="NPHP4 Ig-like" evidence="6">
    <location>
        <begin position="1168"/>
        <end position="1265"/>
    </location>
</feature>
<evidence type="ECO:0000259" key="5">
    <source>
        <dbReference type="Pfam" id="PF26187"/>
    </source>
</evidence>
<dbReference type="Pfam" id="PF26186">
    <property type="entry name" value="NPHP4_C2_3rd"/>
    <property type="match status" value="1"/>
</dbReference>
<feature type="compositionally biased region" description="Polar residues" evidence="1">
    <location>
        <begin position="528"/>
        <end position="538"/>
    </location>
</feature>
<dbReference type="Pfam" id="PF26173">
    <property type="entry name" value="NPHP4_SK"/>
    <property type="match status" value="1"/>
</dbReference>
<protein>
    <submittedName>
        <fullName evidence="9">Nephrocystin-4 isoform X1</fullName>
    </submittedName>
</protein>
<dbReference type="Pfam" id="PF26015">
    <property type="entry name" value="Ig_NPH4_3rd"/>
    <property type="match status" value="1"/>
</dbReference>
<evidence type="ECO:0000259" key="3">
    <source>
        <dbReference type="Pfam" id="PF26173"/>
    </source>
</evidence>
<dbReference type="PANTHER" id="PTHR31043">
    <property type="entry name" value="NEPHROCYSTIN-4"/>
    <property type="match status" value="1"/>
</dbReference>
<dbReference type="PANTHER" id="PTHR31043:SF3">
    <property type="entry name" value="NEPHROCYSTIN-4"/>
    <property type="match status" value="1"/>
</dbReference>
<accession>A0A6J0U6W7</accession>
<feature type="domain" description="NPHP4 Ig-like" evidence="7">
    <location>
        <begin position="1009"/>
        <end position="1161"/>
    </location>
</feature>
<dbReference type="Pfam" id="PF26189">
    <property type="entry name" value="Ig_NPHP4_2nd"/>
    <property type="match status" value="1"/>
</dbReference>
<sequence>MQFQPIDHERSRTVLSCELAKRGSKMGEWQRTFVQNLAVPPHNQRRRKLSPQESTAFQCVLKQLEGNILKQRALDNMMDVEFQLRLSFFDAAYCHFFGKMWRSASKPLRTAPGHPPAVVFGETVYFHTSLDHPSIVVIIEIVAKAQRRDGTPQDLSCGFGVLRLFDSKSDPAKLGLKEKGLSLYHGTPRALLHPLLQDPIEKNKYLIVVDGSHLQCTLQPHPPLEAVYHLLPENIPVSSLQRIPGVIAAHEEDPLQKPRLMKTVTCYLEKLSIHLYPSLEKFEEELLDLLMSDEGNSVLDRNTLMVQERRLHVGVHNGFCFVQPPQVVVVVPEAKVAQGHTGSRRRKHGAPVKPSSEGQALVLRSHIHLTEMVPHPAFGVVFLLEYVFSVASGPDGKTPSVTSLTTPAYMHSVRWVVWNPGLVAGSVDVVLPLQGGAQHNPYHVLVYKTPPATMSSEEVKQVESGTIQFHFSADSDERLGTTAKSSGNIKDEPPLSKTKRPPKSSPGSPPPSEMLVFTQDYSQGPGLSISQLSVSPGHQASKPPLQPLSGASLFQSSEALRRTRQEESPRGGITHLESDLSQSSLAQEPSPADLLQELPFTPVHVPLITLGTHSGSHSSVLTRASLARLHASGFPPLLDCNKEPAQLVDPEDPVDYQPQQEEADLLQNNEIIFQFLAFTRQHNQDSIAETGLKTIYFTFQFYRFPPVTTPRLQLVKMDVSGKTPAVTSSHLLAQINQDGTFDLSSPGFQLRYMVDPGFLKPGEQRWFICYLAEHTLQIDAWDGDSLLLVGSATVKLKHLLRQGRTAVQVHHELEVVTMEYKQDTPVMSAEVFQPGYVKPIGVHAVVRGWLHLSLANIGHPCEQRLKKPHSLPPSRSRVISSHDGNSGFHGGSLLSINTYSAGNVCQAQKLADVDSELAAMLFSRLREVSAAFQHTSREASITRRRKLERMMSVRRQESQEGDCGKKASLILGRHEARVQHARDLQLIDAYRERLKAESIASMLSRAITTHHTLYASFGTAEFFEFALKNPHNVQHTVTIQIDNPELSVLVDTREWRYFKELTQTTTPLEEDMFHLQDNLTPQVYLRPKESVHIPFKYQGFSVESAAVMQQGPTELTFSEGKKDMAAPWKSGCMQTKHIKVSFTLAGGKPIALLSVHVEYQPHLVDQTFRFYHPELTFLKKSIRLPPCHTLPGAPVGMPGREPEIFVRCSDPNILCETKKMGPGEPQDVFLKVAGGPSPQIKRFFLAIYTETWMASPAQIWQFYLHSLQRVDVSCVTGQLTRLALVLRGTQAIRKVKAYTSHPQELQVDPEGIFILPANGVQDLHLAIRPHSAGSRFIYLNLVDVEYHQLVSSWLVCLSSRQPLISKAFEIVLPAGGGRGSNKKIAYTNPYPSRRVYVLHTNRPDLLQFKEDSFEIGRGETYTIGLRFAPSQSAGEEEILIYINDHEDKNEETFCVKVTYK</sequence>
<dbReference type="InterPro" id="IPR058687">
    <property type="entry name" value="Ig_NPHP4_1st"/>
</dbReference>
<dbReference type="InterPro" id="IPR058764">
    <property type="entry name" value="NPHP4_SK"/>
</dbReference>
<dbReference type="InterPro" id="IPR058688">
    <property type="entry name" value="Ig_NPHP4_2nd"/>
</dbReference>
<dbReference type="GeneID" id="110082462"/>
<gene>
    <name evidence="9" type="primary">NPHP4</name>
</gene>
<reference evidence="9" key="1">
    <citation type="submission" date="2025-08" db="UniProtKB">
        <authorList>
            <consortium name="RefSeq"/>
        </authorList>
    </citation>
    <scope>IDENTIFICATION</scope>
</reference>
<dbReference type="GO" id="GO:1904491">
    <property type="term" value="P:protein localization to ciliary transition zone"/>
    <property type="evidence" value="ECO:0007669"/>
    <property type="project" value="TreeGrafter"/>
</dbReference>
<feature type="compositionally biased region" description="Basic and acidic residues" evidence="1">
    <location>
        <begin position="559"/>
        <end position="569"/>
    </location>
</feature>
<dbReference type="GO" id="GO:0097730">
    <property type="term" value="C:non-motile cilium"/>
    <property type="evidence" value="ECO:0007669"/>
    <property type="project" value="InterPro"/>
</dbReference>
<keyword evidence="8" id="KW-1185">Reference proteome</keyword>
<dbReference type="GO" id="GO:0090090">
    <property type="term" value="P:negative regulation of canonical Wnt signaling pathway"/>
    <property type="evidence" value="ECO:0007669"/>
    <property type="project" value="InterPro"/>
</dbReference>
<dbReference type="InterPro" id="IPR058686">
    <property type="entry name" value="Ig_NPHP4_3rd"/>
</dbReference>
<dbReference type="InterPro" id="IPR058685">
    <property type="entry name" value="Ig_NPHP4_4th"/>
</dbReference>
<evidence type="ECO:0000313" key="8">
    <source>
        <dbReference type="Proteomes" id="UP001652642"/>
    </source>
</evidence>
<dbReference type="InterPro" id="IPR058765">
    <property type="entry name" value="NPHP4_C2-like"/>
</dbReference>
<evidence type="ECO:0000259" key="7">
    <source>
        <dbReference type="Pfam" id="PF26190"/>
    </source>
</evidence>
<dbReference type="InterPro" id="IPR029775">
    <property type="entry name" value="NPHP4"/>
</dbReference>
<dbReference type="Pfam" id="PF26187">
    <property type="entry name" value="Ig_NPHP4_4th"/>
    <property type="match status" value="1"/>
</dbReference>
<dbReference type="Pfam" id="PF26190">
    <property type="entry name" value="Ig_NPHP4_1st"/>
    <property type="match status" value="1"/>
</dbReference>
<organism evidence="8 9">
    <name type="scientific">Pogona vitticeps</name>
    <name type="common">central bearded dragon</name>
    <dbReference type="NCBI Taxonomy" id="103695"/>
    <lineage>
        <taxon>Eukaryota</taxon>
        <taxon>Metazoa</taxon>
        <taxon>Chordata</taxon>
        <taxon>Craniata</taxon>
        <taxon>Vertebrata</taxon>
        <taxon>Euteleostomi</taxon>
        <taxon>Lepidosauria</taxon>
        <taxon>Squamata</taxon>
        <taxon>Bifurcata</taxon>
        <taxon>Unidentata</taxon>
        <taxon>Episquamata</taxon>
        <taxon>Toxicofera</taxon>
        <taxon>Iguania</taxon>
        <taxon>Acrodonta</taxon>
        <taxon>Agamidae</taxon>
        <taxon>Amphibolurinae</taxon>
        <taxon>Pogona</taxon>
    </lineage>
</organism>
<dbReference type="CTD" id="261734"/>
<feature type="domain" description="NPHP4 C2-like" evidence="4">
    <location>
        <begin position="624"/>
        <end position="859"/>
    </location>
</feature>
<evidence type="ECO:0000259" key="2">
    <source>
        <dbReference type="Pfam" id="PF26015"/>
    </source>
</evidence>